<dbReference type="AlphaFoldDB" id="A0A1D3UWU3"/>
<dbReference type="OMA" id="TWISEHT"/>
<dbReference type="GeneID" id="34759785"/>
<name>A0A1D3UWU3_TANFO</name>
<evidence type="ECO:0000313" key="1">
    <source>
        <dbReference type="EMBL" id="SCQ24408.1"/>
    </source>
</evidence>
<evidence type="ECO:0000313" key="2">
    <source>
        <dbReference type="Proteomes" id="UP000182057"/>
    </source>
</evidence>
<dbReference type="InterPro" id="IPR032627">
    <property type="entry name" value="DUF4876"/>
</dbReference>
<proteinExistence type="predicted"/>
<dbReference type="EMBL" id="FMMM01000078">
    <property type="protein sequence ID" value="SCQ24408.1"/>
    <property type="molecule type" value="Genomic_DNA"/>
</dbReference>
<dbReference type="OrthoDB" id="1409865at2"/>
<gene>
    <name evidence="1" type="ORF">TFUB20_02487</name>
</gene>
<reference evidence="1 2" key="1">
    <citation type="submission" date="2016-09" db="EMBL/GenBank/DDBJ databases">
        <authorList>
            <person name="Capua I."/>
            <person name="De Benedictis P."/>
            <person name="Joannis T."/>
            <person name="Lombin L.H."/>
            <person name="Cattoli G."/>
        </authorList>
    </citation>
    <scope>NUCLEOTIDE SEQUENCE [LARGE SCALE GENOMIC DNA]</scope>
    <source>
        <strain evidence="1 2">UB20</strain>
    </source>
</reference>
<protein>
    <recommendedName>
        <fullName evidence="3">DUF4876 domain-containing protein</fullName>
    </recommendedName>
</protein>
<evidence type="ECO:0008006" key="3">
    <source>
        <dbReference type="Google" id="ProtNLM"/>
    </source>
</evidence>
<sequence>MKKIFYLMISALILCTSCKDDEKDFQTFGVKIQLAYPQGSPFKPTEGIEVTLTDIKGSALKEKTDKTGTASFNVPSGVYKASATDTRQSGGHSYIYSGITEEFTISAATSANLFVLNLSESKKGQVVIKELYISGCPKDDGSGNFSMDQYVILYNNSAQPASLDNLCLGMTFPVANSFTPNQDYKGGKLFYESEGWVPAGNGIWYFPKNVTIEPGKQILIALNGAIDHTKTYTKSVDLSKPEYYCAYDISVYDNTFYYPAPSAAIPSSHYLSAVKYGMGNGWPLSNTSPAFFIFTTKDVTPAAFANDKNNLNYYQGKITPVYARLKIKDEWVLDGIEVFKVGQKNNQKRLTAKVDAGYVNHQNAKGYTLYRNVDPDATKAVPGNEAKLVYKYDKGTEIDGKASTDPSGIDAEASLKKGARIIYMDSNNSTKDFHQRRQSSLKD</sequence>
<organism evidence="1 2">
    <name type="scientific">Tannerella forsythia</name>
    <name type="common">Bacteroides forsythus</name>
    <dbReference type="NCBI Taxonomy" id="28112"/>
    <lineage>
        <taxon>Bacteria</taxon>
        <taxon>Pseudomonadati</taxon>
        <taxon>Bacteroidota</taxon>
        <taxon>Bacteroidia</taxon>
        <taxon>Bacteroidales</taxon>
        <taxon>Tannerellaceae</taxon>
        <taxon>Tannerella</taxon>
    </lineage>
</organism>
<accession>A0A1D3UWU3</accession>
<dbReference type="Proteomes" id="UP000182057">
    <property type="component" value="Unassembled WGS sequence"/>
</dbReference>
<dbReference type="Pfam" id="PF16215">
    <property type="entry name" value="DUF4876"/>
    <property type="match status" value="1"/>
</dbReference>
<dbReference type="RefSeq" id="WP_014226123.1">
    <property type="nucleotide sequence ID" value="NZ_CAJPTF010000073.1"/>
</dbReference>